<dbReference type="InterPro" id="IPR004547">
    <property type="entry name" value="Glucosamine6P_isomerase"/>
</dbReference>
<dbReference type="NCBIfam" id="TIGR00502">
    <property type="entry name" value="nagB"/>
    <property type="match status" value="1"/>
</dbReference>
<sequence length="264" mass="28732">MEVIIAPDRHKAALLVARIVAKELRADPRLVLGLATGRTMERVYACLVDLHRGEGLDFSVCSTFNLDEYIGIPADHPCSYRRYMDEHLFAQVNVAPGRTHLPDGMAPDLGAECRRYESLIQAAGGIGLQLLGIGSDGHIGFNEPLSALRSRTREKALTPSTLEQNAPMFGGDPAAVPRRAITMGVGTILDSRRCLMLVTGESKAAILAKAVEGPITSMVTASALQLHPRCQVVVDEEAAAHLQGIDYYRWIFANEPEWAEFRGA</sequence>
<dbReference type="InterPro" id="IPR037171">
    <property type="entry name" value="NagB/RpiA_transferase-like"/>
</dbReference>
<feature type="domain" description="Glucosamine/galactosamine-6-phosphate isomerase" evidence="3">
    <location>
        <begin position="11"/>
        <end position="216"/>
    </location>
</feature>
<dbReference type="InterPro" id="IPR018321">
    <property type="entry name" value="Glucosamine6P_isomerase_CS"/>
</dbReference>
<dbReference type="GO" id="GO:0006043">
    <property type="term" value="P:glucosamine catabolic process"/>
    <property type="evidence" value="ECO:0007669"/>
    <property type="project" value="TreeGrafter"/>
</dbReference>
<protein>
    <recommendedName>
        <fullName evidence="2">Glucosamine-6-phosphate deaminase</fullName>
        <ecNumber evidence="2">3.5.99.6</ecNumber>
    </recommendedName>
</protein>
<dbReference type="GO" id="GO:0004342">
    <property type="term" value="F:glucosamine-6-phosphate deaminase activity"/>
    <property type="evidence" value="ECO:0007669"/>
    <property type="project" value="UniProtKB-UniRule"/>
</dbReference>
<dbReference type="CDD" id="cd01399">
    <property type="entry name" value="GlcN6P_deaminase"/>
    <property type="match status" value="1"/>
</dbReference>
<dbReference type="RefSeq" id="WP_316412928.1">
    <property type="nucleotide sequence ID" value="NZ_AP027080.1"/>
</dbReference>
<dbReference type="PANTHER" id="PTHR11280:SF5">
    <property type="entry name" value="GLUCOSAMINE-6-PHOSPHATE ISOMERASE"/>
    <property type="match status" value="1"/>
</dbReference>
<organism evidence="4 5">
    <name type="scientific">Mesoterricola silvestris</name>
    <dbReference type="NCBI Taxonomy" id="2927979"/>
    <lineage>
        <taxon>Bacteria</taxon>
        <taxon>Pseudomonadati</taxon>
        <taxon>Acidobacteriota</taxon>
        <taxon>Holophagae</taxon>
        <taxon>Holophagales</taxon>
        <taxon>Holophagaceae</taxon>
        <taxon>Mesoterricola</taxon>
    </lineage>
</organism>
<dbReference type="EC" id="3.5.99.6" evidence="2"/>
<evidence type="ECO:0000313" key="4">
    <source>
        <dbReference type="EMBL" id="BDU74253.1"/>
    </source>
</evidence>
<name>A0AA48H9I2_9BACT</name>
<accession>A0AA48H9I2</accession>
<gene>
    <name evidence="4" type="primary">nagB</name>
    <name evidence="4" type="ORF">METEAL_34270</name>
</gene>
<evidence type="ECO:0000313" key="5">
    <source>
        <dbReference type="Proteomes" id="UP001238179"/>
    </source>
</evidence>
<dbReference type="InterPro" id="IPR006148">
    <property type="entry name" value="Glc/Gal-6P_isomerase"/>
</dbReference>
<dbReference type="PROSITE" id="PS01161">
    <property type="entry name" value="GLC_GALNAC_ISOMERASE"/>
    <property type="match status" value="1"/>
</dbReference>
<dbReference type="SUPFAM" id="SSF100950">
    <property type="entry name" value="NagB/RpiA/CoA transferase-like"/>
    <property type="match status" value="1"/>
</dbReference>
<dbReference type="GO" id="GO:0005737">
    <property type="term" value="C:cytoplasm"/>
    <property type="evidence" value="ECO:0007669"/>
    <property type="project" value="TreeGrafter"/>
</dbReference>
<reference evidence="5" key="1">
    <citation type="journal article" date="2023" name="Int. J. Syst. Evol. Microbiol.">
        <title>Mesoterricola silvestris gen. nov., sp. nov., Mesoterricola sediminis sp. nov., Geothrix oryzae sp. nov., Geothrix edaphica sp. nov., Geothrix rubra sp. nov., and Geothrix limicola sp. nov., six novel members of Acidobacteriota isolated from soils.</title>
        <authorList>
            <person name="Itoh H."/>
            <person name="Sugisawa Y."/>
            <person name="Mise K."/>
            <person name="Xu Z."/>
            <person name="Kuniyasu M."/>
            <person name="Ushijima N."/>
            <person name="Kawano K."/>
            <person name="Kobayashi E."/>
            <person name="Shiratori Y."/>
            <person name="Masuda Y."/>
            <person name="Senoo K."/>
        </authorList>
    </citation>
    <scope>NUCLEOTIDE SEQUENCE [LARGE SCALE GENOMIC DNA]</scope>
    <source>
        <strain evidence="5">W79</strain>
    </source>
</reference>
<keyword evidence="5" id="KW-1185">Reference proteome</keyword>
<dbReference type="Gene3D" id="3.40.50.1360">
    <property type="match status" value="1"/>
</dbReference>
<dbReference type="GO" id="GO:0006046">
    <property type="term" value="P:N-acetylglucosamine catabolic process"/>
    <property type="evidence" value="ECO:0007669"/>
    <property type="project" value="UniProtKB-UniRule"/>
</dbReference>
<dbReference type="AlphaFoldDB" id="A0AA48H9I2"/>
<evidence type="ECO:0000259" key="3">
    <source>
        <dbReference type="Pfam" id="PF01182"/>
    </source>
</evidence>
<evidence type="ECO:0000256" key="1">
    <source>
        <dbReference type="ARBA" id="ARBA00022801"/>
    </source>
</evidence>
<dbReference type="PANTHER" id="PTHR11280">
    <property type="entry name" value="GLUCOSAMINE-6-PHOSPHATE ISOMERASE"/>
    <property type="match status" value="1"/>
</dbReference>
<dbReference type="GO" id="GO:0005975">
    <property type="term" value="P:carbohydrate metabolic process"/>
    <property type="evidence" value="ECO:0007669"/>
    <property type="project" value="InterPro"/>
</dbReference>
<evidence type="ECO:0000256" key="2">
    <source>
        <dbReference type="NCBIfam" id="TIGR00502"/>
    </source>
</evidence>
<dbReference type="Proteomes" id="UP001238179">
    <property type="component" value="Chromosome"/>
</dbReference>
<dbReference type="Pfam" id="PF01182">
    <property type="entry name" value="Glucosamine_iso"/>
    <property type="match status" value="1"/>
</dbReference>
<proteinExistence type="predicted"/>
<keyword evidence="1" id="KW-0378">Hydrolase</keyword>
<dbReference type="KEGG" id="msil:METEAL_34270"/>
<dbReference type="EMBL" id="AP027080">
    <property type="protein sequence ID" value="BDU74253.1"/>
    <property type="molecule type" value="Genomic_DNA"/>
</dbReference>
<dbReference type="GO" id="GO:0019262">
    <property type="term" value="P:N-acetylneuraminate catabolic process"/>
    <property type="evidence" value="ECO:0007669"/>
    <property type="project" value="TreeGrafter"/>
</dbReference>
<dbReference type="GO" id="GO:0042802">
    <property type="term" value="F:identical protein binding"/>
    <property type="evidence" value="ECO:0007669"/>
    <property type="project" value="TreeGrafter"/>
</dbReference>